<name>A0A6A5T361_9PLEO</name>
<feature type="region of interest" description="Disordered" evidence="1">
    <location>
        <begin position="173"/>
        <end position="282"/>
    </location>
</feature>
<gene>
    <name evidence="2" type="ORF">EJ02DRAFT_365939</name>
</gene>
<feature type="compositionally biased region" description="Polar residues" evidence="1">
    <location>
        <begin position="173"/>
        <end position="185"/>
    </location>
</feature>
<proteinExistence type="predicted"/>
<sequence length="427" mass="46935">MSTFAPPARRGDFLYSSVLHADPGNGNQHARASVAELAALLRPETLKLYSNGRKPEGATPAKDPVWHFYSSQLIHYGLPVTKDQNAAKVRLLNAMNQFKLEVPAWVLKLEGELKKEWEAENRKLKKGAGAKSSTRVKSNNARAQGIGGTLSAKTGVNVTVNLTLSPALSMTDQMGYQQVGNNTPKRPSPVKRKRADSDVPSPANIPKKVARVKKVPTTEPFSIKKGLAPKRSGSGVKQEYRTSAAVSTPPRSRVKQEQNYSPPPYPSYTSSPHIKPDPYASSPYQPQSSILLTGSYEIDCQAATDMFGNVKMDLTLSLDSARGIWWATFCWGVWDGIIQMNPDPTGSIGQPCALGWRLRDLETGKLTFGRKCTGSMTFFKEQYFRGCLFEVPGVGAVEFNGQRVLGAGLEDDLQHDWDAFVTEAYRR</sequence>
<feature type="compositionally biased region" description="Low complexity" evidence="1">
    <location>
        <begin position="267"/>
        <end position="282"/>
    </location>
</feature>
<evidence type="ECO:0000313" key="2">
    <source>
        <dbReference type="EMBL" id="KAF1947061.1"/>
    </source>
</evidence>
<keyword evidence="3" id="KW-1185">Reference proteome</keyword>
<organism evidence="2 3">
    <name type="scientific">Clathrospora elynae</name>
    <dbReference type="NCBI Taxonomy" id="706981"/>
    <lineage>
        <taxon>Eukaryota</taxon>
        <taxon>Fungi</taxon>
        <taxon>Dikarya</taxon>
        <taxon>Ascomycota</taxon>
        <taxon>Pezizomycotina</taxon>
        <taxon>Dothideomycetes</taxon>
        <taxon>Pleosporomycetidae</taxon>
        <taxon>Pleosporales</taxon>
        <taxon>Diademaceae</taxon>
        <taxon>Clathrospora</taxon>
    </lineage>
</organism>
<dbReference type="OrthoDB" id="4121058at2759"/>
<evidence type="ECO:0000313" key="3">
    <source>
        <dbReference type="Proteomes" id="UP000800038"/>
    </source>
</evidence>
<evidence type="ECO:0000256" key="1">
    <source>
        <dbReference type="SAM" id="MobiDB-lite"/>
    </source>
</evidence>
<dbReference type="Proteomes" id="UP000800038">
    <property type="component" value="Unassembled WGS sequence"/>
</dbReference>
<reference evidence="2" key="1">
    <citation type="journal article" date="2020" name="Stud. Mycol.">
        <title>101 Dothideomycetes genomes: a test case for predicting lifestyles and emergence of pathogens.</title>
        <authorList>
            <person name="Haridas S."/>
            <person name="Albert R."/>
            <person name="Binder M."/>
            <person name="Bloem J."/>
            <person name="Labutti K."/>
            <person name="Salamov A."/>
            <person name="Andreopoulos B."/>
            <person name="Baker S."/>
            <person name="Barry K."/>
            <person name="Bills G."/>
            <person name="Bluhm B."/>
            <person name="Cannon C."/>
            <person name="Castanera R."/>
            <person name="Culley D."/>
            <person name="Daum C."/>
            <person name="Ezra D."/>
            <person name="Gonzalez J."/>
            <person name="Henrissat B."/>
            <person name="Kuo A."/>
            <person name="Liang C."/>
            <person name="Lipzen A."/>
            <person name="Lutzoni F."/>
            <person name="Magnuson J."/>
            <person name="Mondo S."/>
            <person name="Nolan M."/>
            <person name="Ohm R."/>
            <person name="Pangilinan J."/>
            <person name="Park H.-J."/>
            <person name="Ramirez L."/>
            <person name="Alfaro M."/>
            <person name="Sun H."/>
            <person name="Tritt A."/>
            <person name="Yoshinaga Y."/>
            <person name="Zwiers L.-H."/>
            <person name="Turgeon B."/>
            <person name="Goodwin S."/>
            <person name="Spatafora J."/>
            <person name="Crous P."/>
            <person name="Grigoriev I."/>
        </authorList>
    </citation>
    <scope>NUCLEOTIDE SEQUENCE</scope>
    <source>
        <strain evidence="2">CBS 161.51</strain>
    </source>
</reference>
<dbReference type="EMBL" id="ML976000">
    <property type="protein sequence ID" value="KAF1947061.1"/>
    <property type="molecule type" value="Genomic_DNA"/>
</dbReference>
<protein>
    <submittedName>
        <fullName evidence="2">Uncharacterized protein</fullName>
    </submittedName>
</protein>
<accession>A0A6A5T361</accession>
<dbReference type="AlphaFoldDB" id="A0A6A5T361"/>